<evidence type="ECO:0000256" key="2">
    <source>
        <dbReference type="SAM" id="Phobius"/>
    </source>
</evidence>
<feature type="compositionally biased region" description="Polar residues" evidence="1">
    <location>
        <begin position="219"/>
        <end position="238"/>
    </location>
</feature>
<organism evidence="3 4">
    <name type="scientific">Schaalia meyeri</name>
    <dbReference type="NCBI Taxonomy" id="52773"/>
    <lineage>
        <taxon>Bacteria</taxon>
        <taxon>Bacillati</taxon>
        <taxon>Actinomycetota</taxon>
        <taxon>Actinomycetes</taxon>
        <taxon>Actinomycetales</taxon>
        <taxon>Actinomycetaceae</taxon>
        <taxon>Schaalia</taxon>
    </lineage>
</organism>
<sequence>MEIGGIVIAAIFVALLATVPSLVARRSAIAQSREIDRFSPRLRIIRANEPELDTCDHASGTLLARRAMMSGESMHQTTAGRTRPVIDRRNNQAIRDIAKLRARRAARLAAESAAGRRRMVISGICALATLALGIVIAASSLLSAAWISIPAAALAASLGASRVAAVRSQRASEHEMVLLTKLRGDVRRGGRSAAAPGAQTRPQGAHESHEDEAREATPRASSERATTGEPQTGTSRSLVFNVEVPEVVEVTDTPARAWTVAPIPAPTYASRERIRGRIVHADTDLRGIPRIDAVVPARPIALTAQAGARSTAEVVADQAVALDLDAVLDARRAQ</sequence>
<feature type="region of interest" description="Disordered" evidence="1">
    <location>
        <begin position="187"/>
        <end position="238"/>
    </location>
</feature>
<feature type="transmembrane region" description="Helical" evidence="2">
    <location>
        <begin position="144"/>
        <end position="165"/>
    </location>
</feature>
<evidence type="ECO:0000313" key="3">
    <source>
        <dbReference type="EMBL" id="QQC43387.1"/>
    </source>
</evidence>
<proteinExistence type="predicted"/>
<gene>
    <name evidence="3" type="ORF">I6H42_06160</name>
</gene>
<feature type="transmembrane region" description="Helical" evidence="2">
    <location>
        <begin position="6"/>
        <end position="24"/>
    </location>
</feature>
<dbReference type="AlphaFoldDB" id="A0AAP9Y608"/>
<dbReference type="RefSeq" id="WP_074633267.1">
    <property type="nucleotide sequence ID" value="NZ_CP066065.1"/>
</dbReference>
<keyword evidence="4" id="KW-1185">Reference proteome</keyword>
<accession>A0AAP9Y608</accession>
<feature type="compositionally biased region" description="Basic and acidic residues" evidence="1">
    <location>
        <begin position="204"/>
        <end position="217"/>
    </location>
</feature>
<keyword evidence="2" id="KW-0812">Transmembrane</keyword>
<dbReference type="EMBL" id="CP066065">
    <property type="protein sequence ID" value="QQC43387.1"/>
    <property type="molecule type" value="Genomic_DNA"/>
</dbReference>
<reference evidence="3 4" key="1">
    <citation type="submission" date="2020-12" db="EMBL/GenBank/DDBJ databases">
        <title>FDA dAtabase for Regulatory Grade micrObial Sequences (FDA-ARGOS): Supporting development and validation of Infectious Disease Dx tests.</title>
        <authorList>
            <person name="Sproer C."/>
            <person name="Gronow S."/>
            <person name="Severitt S."/>
            <person name="Schroder I."/>
            <person name="Tallon L."/>
            <person name="Sadzewicz L."/>
            <person name="Zhao X."/>
            <person name="Boylan J."/>
            <person name="Ott S."/>
            <person name="Bowen H."/>
            <person name="Vavikolanu K."/>
            <person name="Mehta A."/>
            <person name="Aluvathingal J."/>
            <person name="Nadendla S."/>
            <person name="Lowell S."/>
            <person name="Myers T."/>
            <person name="Yan Y."/>
            <person name="Sichtig H."/>
        </authorList>
    </citation>
    <scope>NUCLEOTIDE SEQUENCE [LARGE SCALE GENOMIC DNA]</scope>
    <source>
        <strain evidence="3 4">FDAARGOS_985</strain>
    </source>
</reference>
<name>A0AAP9Y608_9ACTO</name>
<evidence type="ECO:0000313" key="4">
    <source>
        <dbReference type="Proteomes" id="UP000595220"/>
    </source>
</evidence>
<evidence type="ECO:0000256" key="1">
    <source>
        <dbReference type="SAM" id="MobiDB-lite"/>
    </source>
</evidence>
<keyword evidence="2" id="KW-1133">Transmembrane helix</keyword>
<dbReference type="Proteomes" id="UP000595220">
    <property type="component" value="Chromosome"/>
</dbReference>
<feature type="transmembrane region" description="Helical" evidence="2">
    <location>
        <begin position="119"/>
        <end position="138"/>
    </location>
</feature>
<protein>
    <submittedName>
        <fullName evidence="3">Uncharacterized protein</fullName>
    </submittedName>
</protein>
<keyword evidence="2" id="KW-0472">Membrane</keyword>